<dbReference type="RefSeq" id="WP_157103120.1">
    <property type="nucleotide sequence ID" value="NZ_JAAXOP010000007.1"/>
</dbReference>
<dbReference type="Proteomes" id="UP000565711">
    <property type="component" value="Unassembled WGS sequence"/>
</dbReference>
<name>A0A846XZW3_9NOCA</name>
<protein>
    <submittedName>
        <fullName evidence="1">Uncharacterized protein</fullName>
    </submittedName>
</protein>
<dbReference type="EMBL" id="JAAXOP010000007">
    <property type="protein sequence ID" value="NKY51382.1"/>
    <property type="molecule type" value="Genomic_DNA"/>
</dbReference>
<sequence>MPLTTSLASPVAMQCGGWRGVAAGYDGDCPEFGRNANAITMRLQRHGFTTPSTPG</sequence>
<proteinExistence type="predicted"/>
<comment type="caution">
    <text evidence="1">The sequence shown here is derived from an EMBL/GenBank/DDBJ whole genome shotgun (WGS) entry which is preliminary data.</text>
</comment>
<accession>A0A846XZW3</accession>
<organism evidence="1 2">
    <name type="scientific">Nocardia vermiculata</name>
    <dbReference type="NCBI Taxonomy" id="257274"/>
    <lineage>
        <taxon>Bacteria</taxon>
        <taxon>Bacillati</taxon>
        <taxon>Actinomycetota</taxon>
        <taxon>Actinomycetes</taxon>
        <taxon>Mycobacteriales</taxon>
        <taxon>Nocardiaceae</taxon>
        <taxon>Nocardia</taxon>
    </lineage>
</organism>
<keyword evidence="2" id="KW-1185">Reference proteome</keyword>
<gene>
    <name evidence="1" type="ORF">HGA08_14250</name>
</gene>
<evidence type="ECO:0000313" key="1">
    <source>
        <dbReference type="EMBL" id="NKY51382.1"/>
    </source>
</evidence>
<reference evidence="1 2" key="1">
    <citation type="submission" date="2020-04" db="EMBL/GenBank/DDBJ databases">
        <title>MicrobeNet Type strains.</title>
        <authorList>
            <person name="Nicholson A.C."/>
        </authorList>
    </citation>
    <scope>NUCLEOTIDE SEQUENCE [LARGE SCALE GENOMIC DNA]</scope>
    <source>
        <strain evidence="1 2">JCM 12354</strain>
    </source>
</reference>
<evidence type="ECO:0000313" key="2">
    <source>
        <dbReference type="Proteomes" id="UP000565711"/>
    </source>
</evidence>
<dbReference type="AlphaFoldDB" id="A0A846XZW3"/>